<evidence type="ECO:0000313" key="1">
    <source>
        <dbReference type="EMBL" id="MFC3442455.1"/>
    </source>
</evidence>
<sequence length="66" mass="7410">MTKVKPSDLPTKTVRAPNGEIVRLKVVQSDSETLPYDLLAAFRSNVRSIRDERRRKARDAADTAQA</sequence>
<organism evidence="1 2">
    <name type="scientific">Sphingobium rhizovicinum</name>
    <dbReference type="NCBI Taxonomy" id="432308"/>
    <lineage>
        <taxon>Bacteria</taxon>
        <taxon>Pseudomonadati</taxon>
        <taxon>Pseudomonadota</taxon>
        <taxon>Alphaproteobacteria</taxon>
        <taxon>Sphingomonadales</taxon>
        <taxon>Sphingomonadaceae</taxon>
        <taxon>Sphingobium</taxon>
    </lineage>
</organism>
<keyword evidence="2" id="KW-1185">Reference proteome</keyword>
<accession>A0ABV7NGK5</accession>
<dbReference type="Proteomes" id="UP001595681">
    <property type="component" value="Unassembled WGS sequence"/>
</dbReference>
<evidence type="ECO:0000313" key="2">
    <source>
        <dbReference type="Proteomes" id="UP001595681"/>
    </source>
</evidence>
<dbReference type="RefSeq" id="WP_380796589.1">
    <property type="nucleotide sequence ID" value="NZ_JBHRVU010000004.1"/>
</dbReference>
<protein>
    <submittedName>
        <fullName evidence="1">Uncharacterized protein</fullName>
    </submittedName>
</protein>
<reference evidence="2" key="1">
    <citation type="journal article" date="2019" name="Int. J. Syst. Evol. Microbiol.">
        <title>The Global Catalogue of Microorganisms (GCM) 10K type strain sequencing project: providing services to taxonomists for standard genome sequencing and annotation.</title>
        <authorList>
            <consortium name="The Broad Institute Genomics Platform"/>
            <consortium name="The Broad Institute Genome Sequencing Center for Infectious Disease"/>
            <person name="Wu L."/>
            <person name="Ma J."/>
        </authorList>
    </citation>
    <scope>NUCLEOTIDE SEQUENCE [LARGE SCALE GENOMIC DNA]</scope>
    <source>
        <strain evidence="2">CCM 7491</strain>
    </source>
</reference>
<comment type="caution">
    <text evidence="1">The sequence shown here is derived from an EMBL/GenBank/DDBJ whole genome shotgun (WGS) entry which is preliminary data.</text>
</comment>
<proteinExistence type="predicted"/>
<name>A0ABV7NGK5_9SPHN</name>
<dbReference type="EMBL" id="JBHRVU010000004">
    <property type="protein sequence ID" value="MFC3442455.1"/>
    <property type="molecule type" value="Genomic_DNA"/>
</dbReference>
<gene>
    <name evidence="1" type="ORF">ACFOKF_14870</name>
</gene>